<dbReference type="InterPro" id="IPR003477">
    <property type="entry name" value="PemK-like"/>
</dbReference>
<reference evidence="1 2" key="1">
    <citation type="journal article" date="2015" name="Nature">
        <title>rRNA introns, odd ribosomes, and small enigmatic genomes across a large radiation of phyla.</title>
        <authorList>
            <person name="Brown C.T."/>
            <person name="Hug L.A."/>
            <person name="Thomas B.C."/>
            <person name="Sharon I."/>
            <person name="Castelle C.J."/>
            <person name="Singh A."/>
            <person name="Wilkins M.J."/>
            <person name="Williams K.H."/>
            <person name="Banfield J.F."/>
        </authorList>
    </citation>
    <scope>NUCLEOTIDE SEQUENCE [LARGE SCALE GENOMIC DNA]</scope>
</reference>
<proteinExistence type="predicted"/>
<evidence type="ECO:0000313" key="1">
    <source>
        <dbReference type="EMBL" id="KKW17485.1"/>
    </source>
</evidence>
<dbReference type="InterPro" id="IPR011067">
    <property type="entry name" value="Plasmid_toxin/cell-grow_inhib"/>
</dbReference>
<dbReference type="AlphaFoldDB" id="A0A0G1WFR9"/>
<gene>
    <name evidence="1" type="ORF">UY58_C0003G0062</name>
</gene>
<dbReference type="Proteomes" id="UP000033982">
    <property type="component" value="Unassembled WGS sequence"/>
</dbReference>
<dbReference type="Gene3D" id="2.30.30.110">
    <property type="match status" value="1"/>
</dbReference>
<dbReference type="SUPFAM" id="SSF50118">
    <property type="entry name" value="Cell growth inhibitor/plasmid maintenance toxic component"/>
    <property type="match status" value="1"/>
</dbReference>
<evidence type="ECO:0000313" key="2">
    <source>
        <dbReference type="Proteomes" id="UP000033982"/>
    </source>
</evidence>
<dbReference type="GO" id="GO:0003677">
    <property type="term" value="F:DNA binding"/>
    <property type="evidence" value="ECO:0007669"/>
    <property type="project" value="InterPro"/>
</dbReference>
<dbReference type="EMBL" id="LCQN01000003">
    <property type="protein sequence ID" value="KKW17485.1"/>
    <property type="molecule type" value="Genomic_DNA"/>
</dbReference>
<accession>A0A0G1WFR9</accession>
<evidence type="ECO:0008006" key="3">
    <source>
        <dbReference type="Google" id="ProtNLM"/>
    </source>
</evidence>
<comment type="caution">
    <text evidence="1">The sequence shown here is derived from an EMBL/GenBank/DDBJ whole genome shotgun (WGS) entry which is preliminary data.</text>
</comment>
<dbReference type="Pfam" id="PF02452">
    <property type="entry name" value="PemK_toxin"/>
    <property type="match status" value="1"/>
</dbReference>
<protein>
    <recommendedName>
        <fullName evidence="3">2,4-dihydroxyhept-2-ene-1,7-dioic acid aldolase</fullName>
    </recommendedName>
</protein>
<name>A0A0G1WFR9_9BACT</name>
<sequence length="146" mass="16463">MKKDFDKWNKKKKVLDAAVHQPPLVSEGEIWWVSIGENVGSEIGGKSALFSRPVIIFKKLAHGFYFVIPTTTQKRKGSWYVDIRQHGQNMVACLQQARTLDHRRLSSKLGSLDDEDFLRVVKGFIALYIGEKYSPPKGGAAGKSRM</sequence>
<organism evidence="1 2">
    <name type="scientific">Candidatus Magasanikbacteria bacterium GW2011_GWA2_50_22</name>
    <dbReference type="NCBI Taxonomy" id="1619043"/>
    <lineage>
        <taxon>Bacteria</taxon>
        <taxon>Candidatus Magasanikiibacteriota</taxon>
    </lineage>
</organism>